<dbReference type="AlphaFoldDB" id="A0AAW9RIJ5"/>
<comment type="caution">
    <text evidence="2">The sequence shown here is derived from an EMBL/GenBank/DDBJ whole genome shotgun (WGS) entry which is preliminary data.</text>
</comment>
<evidence type="ECO:0000313" key="2">
    <source>
        <dbReference type="EMBL" id="MEJ8571750.1"/>
    </source>
</evidence>
<dbReference type="Pfam" id="PF12281">
    <property type="entry name" value="NTP_transf_8"/>
    <property type="match status" value="1"/>
</dbReference>
<feature type="domain" description="Nucleotidyltransferase-like" evidence="1">
    <location>
        <begin position="158"/>
        <end position="360"/>
    </location>
</feature>
<gene>
    <name evidence="2" type="ORF">V3328_09720</name>
</gene>
<reference evidence="2 3" key="1">
    <citation type="submission" date="2024-02" db="EMBL/GenBank/DDBJ databases">
        <title>Genome analysis and characterization of Microbaculum marinisediminis sp. nov., isolated from marine sediment.</title>
        <authorList>
            <person name="Du Z.-J."/>
            <person name="Ye Y.-Q."/>
            <person name="Zhang Z.-R."/>
            <person name="Yuan S.-M."/>
            <person name="Zhang X.-Y."/>
        </authorList>
    </citation>
    <scope>NUCLEOTIDE SEQUENCE [LARGE SCALE GENOMIC DNA]</scope>
    <source>
        <strain evidence="2 3">SDUM1044001</strain>
    </source>
</reference>
<sequence length="391" mass="44038">MTGDVPTPVQIPQLDCWNLPLRPYTEFQQLPQKAISMVEMIEFQELNNDQRREAANTEQRFVVFTEARKRADGYRGSMVFSGTNGHEYLLRSYYDPRSGVRRQKSLGPRSAETERLKAEYDSGRAAAKDRLAAAREAIERQAAMNRALGLGRVPDPGGRIIRALDSAGLLGNGMRVVGTNALYAYEAVAGVRFSSEVTTTDDIDILFDTRATLRFEVSEEIGERTLMGLLRRVDRSFERTSQPFQASNRDGYLVDLIRPMRNPPWTDERDSLSGTADDIQAVEILGLVWQESAPSFSATAIDVRGFPVRIVAPDPRAFAVHKLWLSQRDDRNPGKRERDLAQAKAVAQLTAQYLRHLPFQPEALKNFPKAIVDRAAPLFDHAPPPEDRFDY</sequence>
<keyword evidence="3" id="KW-1185">Reference proteome</keyword>
<accession>A0AAW9RIJ5</accession>
<dbReference type="EMBL" id="JAZHOF010000003">
    <property type="protein sequence ID" value="MEJ8571750.1"/>
    <property type="molecule type" value="Genomic_DNA"/>
</dbReference>
<dbReference type="InterPro" id="IPR058575">
    <property type="entry name" value="NTP_transf_8_dom"/>
</dbReference>
<name>A0AAW9RIJ5_9HYPH</name>
<organism evidence="2 3">
    <name type="scientific">Microbaculum marinum</name>
    <dbReference type="NCBI Taxonomy" id="1764581"/>
    <lineage>
        <taxon>Bacteria</taxon>
        <taxon>Pseudomonadati</taxon>
        <taxon>Pseudomonadota</taxon>
        <taxon>Alphaproteobacteria</taxon>
        <taxon>Hyphomicrobiales</taxon>
        <taxon>Tepidamorphaceae</taxon>
        <taxon>Microbaculum</taxon>
    </lineage>
</organism>
<protein>
    <submittedName>
        <fullName evidence="2">Nucleotidyltransferase domain-containing protein</fullName>
    </submittedName>
</protein>
<dbReference type="RefSeq" id="WP_340329441.1">
    <property type="nucleotide sequence ID" value="NZ_JAZHOF010000003.1"/>
</dbReference>
<evidence type="ECO:0000259" key="1">
    <source>
        <dbReference type="Pfam" id="PF12281"/>
    </source>
</evidence>
<dbReference type="Proteomes" id="UP001378188">
    <property type="component" value="Unassembled WGS sequence"/>
</dbReference>
<evidence type="ECO:0000313" key="3">
    <source>
        <dbReference type="Proteomes" id="UP001378188"/>
    </source>
</evidence>
<proteinExistence type="predicted"/>